<dbReference type="GO" id="GO:0008289">
    <property type="term" value="F:lipid binding"/>
    <property type="evidence" value="ECO:0007669"/>
    <property type="project" value="InterPro"/>
</dbReference>
<evidence type="ECO:0000313" key="2">
    <source>
        <dbReference type="Proteomes" id="UP000276437"/>
    </source>
</evidence>
<dbReference type="Gene3D" id="3.15.20.10">
    <property type="entry name" value="Bactericidal permeability-increasing protein, domain 2"/>
    <property type="match status" value="1"/>
</dbReference>
<dbReference type="InterPro" id="IPR017943">
    <property type="entry name" value="Bactericidal_perm-incr_a/b_dom"/>
</dbReference>
<gene>
    <name evidence="1" type="ORF">MAMMFC1_03269</name>
</gene>
<keyword evidence="2" id="KW-1185">Reference proteome</keyword>
<sequence length="550" mass="60344">MGAITAAVSQKGMKYFFATIMADTIKNCLAGQTISHENIPNTGKIVGTYIENINIDMDNGATSNVSVASNDNAFIQSDSGKFTMSFLASFDVSFEKWHEKGRYCVPSNPPDVVSFDDDCRDKFHFHVGNLEYKIDLSLSVSKGNFVIDVTKVTQGTIQESNIHIPDDSEIAGIEGNSCVPGRFLSGINTHFVAGIDFANNIKNALNTNLATIPNSGHLTDKIVFFFAPDQIAFPKDGDGNYYTQSSVSGQVTYNGAAYPGQIPSVPPQPDNVPGKHIHFNATDYVFNGLFWGFYNDGRIKLEVVKNMLADPQELNTSYYKDTYPAIFKFAPNCDMVVDVAAIQAPTQQNQTAYEITDTTIQNLTSKVPADVLKTLTDDMKGGIYIGIDNFNSDLNTYLGADNFKLYGSLIDIQSQTVASVVSHSMSFDVYALMPDTGGNVQKTFMFEANVSQTDYLNQYVLGVQGNAQTVQFYFNLHDANATVVKSNVPGLQDDFNNFWLFVIRPEMAKTIQKMGDTGVALPFVKGFLFENATVNLFEGYTSIASDIKIG</sequence>
<dbReference type="InterPro" id="IPR032942">
    <property type="entry name" value="BPI/LBP/Plunc"/>
</dbReference>
<accession>A0A348ANC6</accession>
<proteinExistence type="predicted"/>
<dbReference type="OrthoDB" id="8478190at2"/>
<dbReference type="KEGG" id="mana:MAMMFC1_03269"/>
<dbReference type="Proteomes" id="UP000276437">
    <property type="component" value="Chromosome"/>
</dbReference>
<dbReference type="PANTHER" id="PTHR10504">
    <property type="entry name" value="BACTERICIDAL PERMEABILITY-INCREASING BPI PROTEIN-RELATED"/>
    <property type="match status" value="1"/>
</dbReference>
<evidence type="ECO:0000313" key="1">
    <source>
        <dbReference type="EMBL" id="BBB92574.1"/>
    </source>
</evidence>
<dbReference type="SUPFAM" id="SSF55394">
    <property type="entry name" value="Bactericidal permeability-increasing protein, BPI"/>
    <property type="match status" value="2"/>
</dbReference>
<reference evidence="1 2" key="1">
    <citation type="journal article" date="2018" name="Int. J. Syst. Evol. Microbiol.">
        <title>Methylomusa anaerophila gen. nov., sp. nov., an anaerobic methanol-utilizing bacterium isolated from a microbial fuel cell.</title>
        <authorList>
            <person name="Amano N."/>
            <person name="Yamamuro A."/>
            <person name="Miyahara M."/>
            <person name="Kouzuma A."/>
            <person name="Abe T."/>
            <person name="Watanabe K."/>
        </authorList>
    </citation>
    <scope>NUCLEOTIDE SEQUENCE [LARGE SCALE GENOMIC DNA]</scope>
    <source>
        <strain evidence="1 2">MMFC1</strain>
    </source>
</reference>
<dbReference type="RefSeq" id="WP_126309510.1">
    <property type="nucleotide sequence ID" value="NZ_AP018449.1"/>
</dbReference>
<dbReference type="AlphaFoldDB" id="A0A348ANC6"/>
<dbReference type="PANTHER" id="PTHR10504:SF131">
    <property type="entry name" value="BPI2 DOMAIN-CONTAINING PROTEIN"/>
    <property type="match status" value="1"/>
</dbReference>
<dbReference type="EMBL" id="AP018449">
    <property type="protein sequence ID" value="BBB92574.1"/>
    <property type="molecule type" value="Genomic_DNA"/>
</dbReference>
<name>A0A348ANC6_9FIRM</name>
<protein>
    <submittedName>
        <fullName evidence="1">Uncharacterized protein</fullName>
    </submittedName>
</protein>
<organism evidence="1 2">
    <name type="scientific">Methylomusa anaerophila</name>
    <dbReference type="NCBI Taxonomy" id="1930071"/>
    <lineage>
        <taxon>Bacteria</taxon>
        <taxon>Bacillati</taxon>
        <taxon>Bacillota</taxon>
        <taxon>Negativicutes</taxon>
        <taxon>Selenomonadales</taxon>
        <taxon>Sporomusaceae</taxon>
        <taxon>Methylomusa</taxon>
    </lineage>
</organism>